<dbReference type="AlphaFoldDB" id="A0A409YC05"/>
<evidence type="ECO:0000313" key="2">
    <source>
        <dbReference type="Proteomes" id="UP000284842"/>
    </source>
</evidence>
<dbReference type="SUPFAM" id="SSF56112">
    <property type="entry name" value="Protein kinase-like (PK-like)"/>
    <property type="match status" value="1"/>
</dbReference>
<reference evidence="1 2" key="1">
    <citation type="journal article" date="2018" name="Evol. Lett.">
        <title>Horizontal gene cluster transfer increased hallucinogenic mushroom diversity.</title>
        <authorList>
            <person name="Reynolds H.T."/>
            <person name="Vijayakumar V."/>
            <person name="Gluck-Thaler E."/>
            <person name="Korotkin H.B."/>
            <person name="Matheny P.B."/>
            <person name="Slot J.C."/>
        </authorList>
    </citation>
    <scope>NUCLEOTIDE SEQUENCE [LARGE SCALE GENOMIC DNA]</scope>
    <source>
        <strain evidence="1 2">2629</strain>
    </source>
</reference>
<name>A0A409YC05_9AGAR</name>
<evidence type="ECO:0008006" key="3">
    <source>
        <dbReference type="Google" id="ProtNLM"/>
    </source>
</evidence>
<dbReference type="Proteomes" id="UP000284842">
    <property type="component" value="Unassembled WGS sequence"/>
</dbReference>
<accession>A0A409YC05</accession>
<dbReference type="EMBL" id="NHTK01001307">
    <property type="protein sequence ID" value="PPR00538.1"/>
    <property type="molecule type" value="Genomic_DNA"/>
</dbReference>
<gene>
    <name evidence="1" type="ORF">CVT24_005512</name>
</gene>
<dbReference type="InterPro" id="IPR011009">
    <property type="entry name" value="Kinase-like_dom_sf"/>
</dbReference>
<protein>
    <recommendedName>
        <fullName evidence="3">Protein kinase domain-containing protein</fullName>
    </recommendedName>
</protein>
<dbReference type="Gene3D" id="1.10.510.10">
    <property type="entry name" value="Transferase(Phosphotransferase) domain 1"/>
    <property type="match status" value="1"/>
</dbReference>
<organism evidence="1 2">
    <name type="scientific">Panaeolus cyanescens</name>
    <dbReference type="NCBI Taxonomy" id="181874"/>
    <lineage>
        <taxon>Eukaryota</taxon>
        <taxon>Fungi</taxon>
        <taxon>Dikarya</taxon>
        <taxon>Basidiomycota</taxon>
        <taxon>Agaricomycotina</taxon>
        <taxon>Agaricomycetes</taxon>
        <taxon>Agaricomycetidae</taxon>
        <taxon>Agaricales</taxon>
        <taxon>Agaricineae</taxon>
        <taxon>Galeropsidaceae</taxon>
        <taxon>Panaeolus</taxon>
    </lineage>
</organism>
<sequence>MKYALITFGIGGTAIALIEVFNRRAHLQQFVDALKWKLRALLHAHPLPRNLTGWNPAPSTKDNDVWEQETRRVYSYWMYLQPFFKTKGYLIFEPMNDSQWFQLIPARFEHPTPSKRRSDYPYSRKGYTDDKSLQFTYFSTRVWPARDFDGNEVVIRIVSDKEPSEELLIWRRLDSPTLRNHARNRTIPVLEYLEFDGLIFIVMPWWSSPGQNDFATCAEVLNMADYVLDYVDFLHEHRIVHRDLDVRNMGLNIVNNGTLDYPKGNHNPDEALYAFMDFGFSLIYPYETQLDGVTTTLRYGWEIEDVHPERNPFKLEVHCVVERLQFYVRVVEKHIPQIGPFFDDIVNAEEAERPFAREVLQRFRQMKASLTPEQLNAQLQDRYWLDGKFKAKR</sequence>
<comment type="caution">
    <text evidence="1">The sequence shown here is derived from an EMBL/GenBank/DDBJ whole genome shotgun (WGS) entry which is preliminary data.</text>
</comment>
<evidence type="ECO:0000313" key="1">
    <source>
        <dbReference type="EMBL" id="PPR00538.1"/>
    </source>
</evidence>
<dbReference type="InParanoid" id="A0A409YC05"/>
<keyword evidence="2" id="KW-1185">Reference proteome</keyword>
<dbReference type="OrthoDB" id="3224178at2759"/>
<proteinExistence type="predicted"/>